<evidence type="ECO:0000259" key="10">
    <source>
        <dbReference type="PROSITE" id="PS50109"/>
    </source>
</evidence>
<dbReference type="Proteomes" id="UP000760819">
    <property type="component" value="Unassembled WGS sequence"/>
</dbReference>
<dbReference type="SUPFAM" id="SSF47384">
    <property type="entry name" value="Homodimeric domain of signal transducing histidine kinase"/>
    <property type="match status" value="1"/>
</dbReference>
<dbReference type="InterPro" id="IPR036890">
    <property type="entry name" value="HATPase_C_sf"/>
</dbReference>
<sequence length="579" mass="65307">MMFFLGSTAYAILRHRFLDIRVLIGRIVYYSLLAILPITTFFFLVIVYTDLFGTVFHPTVYFISIFVGIGFVMLFNKVNEVLRTQVDSRLINPGYNPLETTELLSGDLSLMIELQKINERVMQALTKTIRPDYSAIVLFGNKEHPEVRVYASDGKEINNQAQTLSQATKTLWESMGKHPIVQDEIDIEIEEGIYRNTQNIAKSVKESMLQIGGKVILTLGNKDNLVGMIIIGQKEADSPYTTTDIDFLKSVANTAGLAVERSLLYEEVQQFAATLQEKVDKATAALKKTNGDLEKALGELQEARRVERDMIDVMGHELRTPISIVRNALVMLEHQQGKAETVPKTELEKYLAMALESTRREITLIETLLSATKVDAARMQLYFEKVDFKDVVNDGMEGQKALADKKRIHLSCALPGEEIFVYADRTRIQEIMDNLLSNAIKYTLRGEVKVDIWQDEDFGWISVQDSGIGISDQDLQNLGKKFFRAKQYVPDNGVGEETKVVRPGGTGLGLYVTFDLINVMGGQLYINSKVGEGSKFTFSIPLYKDQKPKQVDQTFDPKTRDSKPHIFINQEVPAQSKQK</sequence>
<feature type="transmembrane region" description="Helical" evidence="9">
    <location>
        <begin position="55"/>
        <end position="75"/>
    </location>
</feature>
<dbReference type="Gene3D" id="3.30.565.10">
    <property type="entry name" value="Histidine kinase-like ATPase, C-terminal domain"/>
    <property type="match status" value="1"/>
</dbReference>
<feature type="region of interest" description="Disordered" evidence="8">
    <location>
        <begin position="549"/>
        <end position="579"/>
    </location>
</feature>
<organism evidence="11 12">
    <name type="scientific">Candidatus Dojkabacteria bacterium</name>
    <dbReference type="NCBI Taxonomy" id="2099670"/>
    <lineage>
        <taxon>Bacteria</taxon>
        <taxon>Candidatus Dojkabacteria</taxon>
    </lineage>
</organism>
<keyword evidence="6" id="KW-0902">Two-component regulatory system</keyword>
<name>A0A955L093_9BACT</name>
<dbReference type="PANTHER" id="PTHR43711">
    <property type="entry name" value="TWO-COMPONENT HISTIDINE KINASE"/>
    <property type="match status" value="1"/>
</dbReference>
<dbReference type="Gene3D" id="3.30.450.40">
    <property type="match status" value="1"/>
</dbReference>
<dbReference type="InterPro" id="IPR029016">
    <property type="entry name" value="GAF-like_dom_sf"/>
</dbReference>
<feature type="transmembrane region" description="Helical" evidence="9">
    <location>
        <begin position="27"/>
        <end position="49"/>
    </location>
</feature>
<comment type="catalytic activity">
    <reaction evidence="1">
        <text>ATP + protein L-histidine = ADP + protein N-phospho-L-histidine.</text>
        <dbReference type="EC" id="2.7.13.3"/>
    </reaction>
</comment>
<dbReference type="GO" id="GO:0000155">
    <property type="term" value="F:phosphorelay sensor kinase activity"/>
    <property type="evidence" value="ECO:0007669"/>
    <property type="project" value="InterPro"/>
</dbReference>
<dbReference type="Pfam" id="PF02518">
    <property type="entry name" value="HATPase_c"/>
    <property type="match status" value="1"/>
</dbReference>
<dbReference type="Pfam" id="PF00512">
    <property type="entry name" value="HisKA"/>
    <property type="match status" value="1"/>
</dbReference>
<evidence type="ECO:0000256" key="6">
    <source>
        <dbReference type="ARBA" id="ARBA00023012"/>
    </source>
</evidence>
<keyword evidence="9" id="KW-1133">Transmembrane helix</keyword>
<reference evidence="11" key="2">
    <citation type="journal article" date="2021" name="Microbiome">
        <title>Successional dynamics and alternative stable states in a saline activated sludge microbial community over 9 years.</title>
        <authorList>
            <person name="Wang Y."/>
            <person name="Ye J."/>
            <person name="Ju F."/>
            <person name="Liu L."/>
            <person name="Boyd J.A."/>
            <person name="Deng Y."/>
            <person name="Parks D.H."/>
            <person name="Jiang X."/>
            <person name="Yin X."/>
            <person name="Woodcroft B.J."/>
            <person name="Tyson G.W."/>
            <person name="Hugenholtz P."/>
            <person name="Polz M.F."/>
            <person name="Zhang T."/>
        </authorList>
    </citation>
    <scope>NUCLEOTIDE SEQUENCE</scope>
    <source>
        <strain evidence="11">HKST-UBA12</strain>
    </source>
</reference>
<keyword evidence="7" id="KW-0175">Coiled coil</keyword>
<keyword evidence="5 11" id="KW-0418">Kinase</keyword>
<feature type="domain" description="Histidine kinase" evidence="10">
    <location>
        <begin position="313"/>
        <end position="544"/>
    </location>
</feature>
<dbReference type="SUPFAM" id="SSF55781">
    <property type="entry name" value="GAF domain-like"/>
    <property type="match status" value="1"/>
</dbReference>
<keyword evidence="9" id="KW-0472">Membrane</keyword>
<dbReference type="SUPFAM" id="SSF55874">
    <property type="entry name" value="ATPase domain of HSP90 chaperone/DNA topoisomerase II/histidine kinase"/>
    <property type="match status" value="1"/>
</dbReference>
<dbReference type="SMART" id="SM00387">
    <property type="entry name" value="HATPase_c"/>
    <property type="match status" value="1"/>
</dbReference>
<keyword evidence="4" id="KW-0808">Transferase</keyword>
<dbReference type="PANTHER" id="PTHR43711:SF26">
    <property type="entry name" value="SENSOR HISTIDINE KINASE RCSC"/>
    <property type="match status" value="1"/>
</dbReference>
<feature type="compositionally biased region" description="Basic and acidic residues" evidence="8">
    <location>
        <begin position="549"/>
        <end position="564"/>
    </location>
</feature>
<dbReference type="Gene3D" id="1.10.287.130">
    <property type="match status" value="1"/>
</dbReference>
<evidence type="ECO:0000256" key="5">
    <source>
        <dbReference type="ARBA" id="ARBA00022777"/>
    </source>
</evidence>
<dbReference type="InterPro" id="IPR005467">
    <property type="entry name" value="His_kinase_dom"/>
</dbReference>
<protein>
    <recommendedName>
        <fullName evidence="2">histidine kinase</fullName>
        <ecNumber evidence="2">2.7.13.3</ecNumber>
    </recommendedName>
</protein>
<reference evidence="11" key="1">
    <citation type="submission" date="2020-04" db="EMBL/GenBank/DDBJ databases">
        <authorList>
            <person name="Zhang T."/>
        </authorList>
    </citation>
    <scope>NUCLEOTIDE SEQUENCE</scope>
    <source>
        <strain evidence="11">HKST-UBA12</strain>
    </source>
</reference>
<dbReference type="InterPro" id="IPR004358">
    <property type="entry name" value="Sig_transdc_His_kin-like_C"/>
</dbReference>
<dbReference type="InterPro" id="IPR036097">
    <property type="entry name" value="HisK_dim/P_sf"/>
</dbReference>
<keyword evidence="3" id="KW-0597">Phosphoprotein</keyword>
<dbReference type="EMBL" id="JAGQLI010000112">
    <property type="protein sequence ID" value="MCA9379216.1"/>
    <property type="molecule type" value="Genomic_DNA"/>
</dbReference>
<comment type="caution">
    <text evidence="11">The sequence shown here is derived from an EMBL/GenBank/DDBJ whole genome shotgun (WGS) entry which is preliminary data.</text>
</comment>
<dbReference type="SMART" id="SM00065">
    <property type="entry name" value="GAF"/>
    <property type="match status" value="1"/>
</dbReference>
<dbReference type="PROSITE" id="PS50109">
    <property type="entry name" value="HIS_KIN"/>
    <property type="match status" value="1"/>
</dbReference>
<proteinExistence type="predicted"/>
<dbReference type="CDD" id="cd00082">
    <property type="entry name" value="HisKA"/>
    <property type="match status" value="1"/>
</dbReference>
<dbReference type="SMART" id="SM00388">
    <property type="entry name" value="HisKA"/>
    <property type="match status" value="1"/>
</dbReference>
<keyword evidence="9" id="KW-0812">Transmembrane</keyword>
<dbReference type="InterPro" id="IPR003594">
    <property type="entry name" value="HATPase_dom"/>
</dbReference>
<feature type="coiled-coil region" evidence="7">
    <location>
        <begin position="272"/>
        <end position="306"/>
    </location>
</feature>
<accession>A0A955L093</accession>
<evidence type="ECO:0000313" key="12">
    <source>
        <dbReference type="Proteomes" id="UP000760819"/>
    </source>
</evidence>
<dbReference type="PRINTS" id="PR00344">
    <property type="entry name" value="BCTRLSENSOR"/>
</dbReference>
<gene>
    <name evidence="11" type="ORF">KC640_02200</name>
</gene>
<evidence type="ECO:0000256" key="1">
    <source>
        <dbReference type="ARBA" id="ARBA00000085"/>
    </source>
</evidence>
<dbReference type="AlphaFoldDB" id="A0A955L093"/>
<evidence type="ECO:0000313" key="11">
    <source>
        <dbReference type="EMBL" id="MCA9379216.1"/>
    </source>
</evidence>
<dbReference type="InterPro" id="IPR003018">
    <property type="entry name" value="GAF"/>
</dbReference>
<evidence type="ECO:0000256" key="7">
    <source>
        <dbReference type="SAM" id="Coils"/>
    </source>
</evidence>
<evidence type="ECO:0000256" key="8">
    <source>
        <dbReference type="SAM" id="MobiDB-lite"/>
    </source>
</evidence>
<dbReference type="InterPro" id="IPR003661">
    <property type="entry name" value="HisK_dim/P_dom"/>
</dbReference>
<evidence type="ECO:0000256" key="2">
    <source>
        <dbReference type="ARBA" id="ARBA00012438"/>
    </source>
</evidence>
<dbReference type="InterPro" id="IPR050736">
    <property type="entry name" value="Sensor_HK_Regulatory"/>
</dbReference>
<dbReference type="EC" id="2.7.13.3" evidence="2"/>
<evidence type="ECO:0000256" key="4">
    <source>
        <dbReference type="ARBA" id="ARBA00022679"/>
    </source>
</evidence>
<evidence type="ECO:0000256" key="3">
    <source>
        <dbReference type="ARBA" id="ARBA00022553"/>
    </source>
</evidence>
<evidence type="ECO:0000256" key="9">
    <source>
        <dbReference type="SAM" id="Phobius"/>
    </source>
</evidence>